<dbReference type="PANTHER" id="PTHR21974:SF2">
    <property type="entry name" value="RE15880P"/>
    <property type="match status" value="1"/>
</dbReference>
<dbReference type="AlphaFoldDB" id="A0A8H7DJI9"/>
<name>A0A8H7DJI9_9AGAR</name>
<gene>
    <name evidence="3" type="ORF">MSAN_00572000</name>
</gene>
<comment type="caution">
    <text evidence="3">The sequence shown here is derived from an EMBL/GenBank/DDBJ whole genome shotgun (WGS) entry which is preliminary data.</text>
</comment>
<feature type="compositionally biased region" description="Polar residues" evidence="2">
    <location>
        <begin position="703"/>
        <end position="713"/>
    </location>
</feature>
<keyword evidence="4" id="KW-1185">Reference proteome</keyword>
<feature type="compositionally biased region" description="Polar residues" evidence="2">
    <location>
        <begin position="913"/>
        <end position="932"/>
    </location>
</feature>
<feature type="compositionally biased region" description="Pro residues" evidence="2">
    <location>
        <begin position="553"/>
        <end position="566"/>
    </location>
</feature>
<feature type="region of interest" description="Disordered" evidence="2">
    <location>
        <begin position="297"/>
        <end position="932"/>
    </location>
</feature>
<feature type="compositionally biased region" description="Pro residues" evidence="2">
    <location>
        <begin position="462"/>
        <end position="471"/>
    </location>
</feature>
<dbReference type="EMBL" id="JACAZH010000003">
    <property type="protein sequence ID" value="KAF7373616.1"/>
    <property type="molecule type" value="Genomic_DNA"/>
</dbReference>
<sequence>MNAADVVLENTAYHAQLLAAIAELDWVPPALEQQESYITGLEHQSRQLAAKIESLEMQTKKEQAEHEALRDSTTRRFAATITGRKDKYEAKASKEEREYVEALERERYYKRQQTTLMNMIQEAKAADLAELYSKIFDGPTQDFAEDDQLEWQLQAAQSRYNEIQGYLNRESQAVDLLGSANTALQSCASEMQEAISDSHWDMFGGIGVLGDMMERESLDNARAQGTRAQTFVQQAMMVSPQVQPIGEISIAHGSVVPLFPLSAKEYKALTPTTYSSIISDVIFDNIFTDFAFHPLPQTVPEPSQDNYSPPPMPMGPASLNHNTHPPQLPSNDLPPPVSHLSHTVARNVIYAPPPGPPPAISHAASPSVGRSASALGLPPAPLPGMAPRGSEPSRHTHLPPPRPSSNDPSPVPLMLHSAAQSNYAPPPGPPPTTSRTAPPSPFGSRSTSPLGLPYSDAQSNYAPPPGPPPAISHPASPFGSRTASPSGLPVAPLQGIAPRSSEPSRNTHSPPLRRPAVTSRRRFHSYRTVPRKSIMFRPGPPPTVPRPERSRNPRPPPTNDLPPIPLLPHNVAQNGYAPPPGPPPAISHAVSPIPRSPELTILSPQRPSSSGPPPAPLLPRSVAQNSYAPPPGPPPTISRTASLSNNTNASFPRSSSSEVRLPALSSAASPSPLGTRSTAPSDMTHPAQPGMIPSRDRYLPLTRKSSIEATLSAPSLPKNFEEHSYAPPGGPIPMKSRTTSLSGSRNGLPLPAHPATHVTEAQTFSHVPLTSNHAPPPLRLQSKPPARPPPAPSDQKAVPLSPPPAYTETEVTTLQRTDTPPHAPQHANDYVVPSKLPLLESTDIYAHTPVPPPVESHSASPSDPAPQPAAAPTVMQRANSASPRPRLTNSTSPRPRSTVSVNAQACAFPPPRTSSRLAPPSQSLPEGNSYVL</sequence>
<feature type="coiled-coil region" evidence="1">
    <location>
        <begin position="38"/>
        <end position="105"/>
    </location>
</feature>
<proteinExistence type="predicted"/>
<feature type="compositionally biased region" description="Pro residues" evidence="2">
    <location>
        <begin position="326"/>
        <end position="337"/>
    </location>
</feature>
<feature type="compositionally biased region" description="Polar residues" evidence="2">
    <location>
        <begin position="637"/>
        <end position="658"/>
    </location>
</feature>
<reference evidence="3" key="1">
    <citation type="submission" date="2020-05" db="EMBL/GenBank/DDBJ databases">
        <title>Mycena genomes resolve the evolution of fungal bioluminescence.</title>
        <authorList>
            <person name="Tsai I.J."/>
        </authorList>
    </citation>
    <scope>NUCLEOTIDE SEQUENCE</scope>
    <source>
        <strain evidence="3">160909Yilan</strain>
    </source>
</reference>
<organism evidence="3 4">
    <name type="scientific">Mycena sanguinolenta</name>
    <dbReference type="NCBI Taxonomy" id="230812"/>
    <lineage>
        <taxon>Eukaryota</taxon>
        <taxon>Fungi</taxon>
        <taxon>Dikarya</taxon>
        <taxon>Basidiomycota</taxon>
        <taxon>Agaricomycotina</taxon>
        <taxon>Agaricomycetes</taxon>
        <taxon>Agaricomycetidae</taxon>
        <taxon>Agaricales</taxon>
        <taxon>Marasmiineae</taxon>
        <taxon>Mycenaceae</taxon>
        <taxon>Mycena</taxon>
    </lineage>
</organism>
<feature type="compositionally biased region" description="Polar residues" evidence="2">
    <location>
        <begin position="809"/>
        <end position="818"/>
    </location>
</feature>
<accession>A0A8H7DJI9</accession>
<keyword evidence="1" id="KW-0175">Coiled coil</keyword>
<feature type="compositionally biased region" description="Polar residues" evidence="2">
    <location>
        <begin position="876"/>
        <end position="903"/>
    </location>
</feature>
<evidence type="ECO:0000256" key="1">
    <source>
        <dbReference type="SAM" id="Coils"/>
    </source>
</evidence>
<feature type="compositionally biased region" description="Polar residues" evidence="2">
    <location>
        <begin position="759"/>
        <end position="773"/>
    </location>
</feature>
<protein>
    <submittedName>
        <fullName evidence="3">Uncharacterized protein</fullName>
    </submittedName>
</protein>
<evidence type="ECO:0000313" key="4">
    <source>
        <dbReference type="Proteomes" id="UP000623467"/>
    </source>
</evidence>
<evidence type="ECO:0000313" key="3">
    <source>
        <dbReference type="EMBL" id="KAF7373616.1"/>
    </source>
</evidence>
<evidence type="ECO:0000256" key="2">
    <source>
        <dbReference type="SAM" id="MobiDB-lite"/>
    </source>
</evidence>
<dbReference type="OrthoDB" id="2562743at2759"/>
<feature type="compositionally biased region" description="Polar residues" evidence="2">
    <location>
        <begin position="736"/>
        <end position="745"/>
    </location>
</feature>
<dbReference type="Proteomes" id="UP000623467">
    <property type="component" value="Unassembled WGS sequence"/>
</dbReference>
<dbReference type="PANTHER" id="PTHR21974">
    <property type="entry name" value="RE15880P"/>
    <property type="match status" value="1"/>
</dbReference>
<feature type="compositionally biased region" description="Low complexity" evidence="2">
    <location>
        <begin position="661"/>
        <end position="673"/>
    </location>
</feature>